<name>A0A2Z4FQ49_9DELT</name>
<dbReference type="EMBL" id="CP030032">
    <property type="protein sequence ID" value="AWV91119.1"/>
    <property type="molecule type" value="Genomic_DNA"/>
</dbReference>
<protein>
    <recommendedName>
        <fullName evidence="4 5">Large ribosomal subunit protein uL10</fullName>
    </recommendedName>
</protein>
<dbReference type="HAMAP" id="MF_00362">
    <property type="entry name" value="Ribosomal_uL10"/>
    <property type="match status" value="1"/>
</dbReference>
<dbReference type="Gene3D" id="3.30.70.1730">
    <property type="match status" value="1"/>
</dbReference>
<dbReference type="InterPro" id="IPR022973">
    <property type="entry name" value="Ribosomal_uL10_bac"/>
</dbReference>
<dbReference type="InterPro" id="IPR047865">
    <property type="entry name" value="Ribosomal_uL10_bac_type"/>
</dbReference>
<dbReference type="NCBIfam" id="NF000955">
    <property type="entry name" value="PRK00099.1-1"/>
    <property type="match status" value="1"/>
</dbReference>
<sequence>MPVRRAQKEDVVAKLRDEFGQAKSIILTSHAGIKVNEVNELRSQFRAEGVTYSVVKNTLAKRALEGTDMEVLADSFSGTTAIAYSYEDAVSPAKIASKYAEKNDKFVLKGGYLDGTVLDADGVDQLAKMPTKDELRATLLRTFIAGPTNFVRLLNAVPTQMLHLLNARKKDIDEAA</sequence>
<keyword evidence="3 5" id="KW-0687">Ribonucleoprotein</keyword>
<dbReference type="AlphaFoldDB" id="A0A2Z4FQ49"/>
<keyword evidence="5" id="KW-0699">rRNA-binding</keyword>
<evidence type="ECO:0000256" key="4">
    <source>
        <dbReference type="ARBA" id="ARBA00035202"/>
    </source>
</evidence>
<evidence type="ECO:0000313" key="7">
    <source>
        <dbReference type="Proteomes" id="UP000249799"/>
    </source>
</evidence>
<evidence type="ECO:0000256" key="1">
    <source>
        <dbReference type="ARBA" id="ARBA00008889"/>
    </source>
</evidence>
<dbReference type="OrthoDB" id="3186107at2"/>
<evidence type="ECO:0000313" key="6">
    <source>
        <dbReference type="EMBL" id="AWV91119.1"/>
    </source>
</evidence>
<dbReference type="GO" id="GO:1990904">
    <property type="term" value="C:ribonucleoprotein complex"/>
    <property type="evidence" value="ECO:0007669"/>
    <property type="project" value="UniProtKB-KW"/>
</dbReference>
<dbReference type="GO" id="GO:0006412">
    <property type="term" value="P:translation"/>
    <property type="evidence" value="ECO:0007669"/>
    <property type="project" value="UniProtKB-UniRule"/>
</dbReference>
<dbReference type="Pfam" id="PF00466">
    <property type="entry name" value="Ribosomal_L10"/>
    <property type="match status" value="1"/>
</dbReference>
<dbReference type="InterPro" id="IPR001790">
    <property type="entry name" value="Ribosomal_uL10"/>
</dbReference>
<keyword evidence="7" id="KW-1185">Reference proteome</keyword>
<dbReference type="KEGG" id="bsed:DN745_18015"/>
<evidence type="ECO:0000256" key="5">
    <source>
        <dbReference type="HAMAP-Rule" id="MF_00362"/>
    </source>
</evidence>
<dbReference type="GO" id="GO:0005840">
    <property type="term" value="C:ribosome"/>
    <property type="evidence" value="ECO:0007669"/>
    <property type="project" value="UniProtKB-KW"/>
</dbReference>
<evidence type="ECO:0000256" key="3">
    <source>
        <dbReference type="ARBA" id="ARBA00023274"/>
    </source>
</evidence>
<gene>
    <name evidence="5" type="primary">rplJ</name>
    <name evidence="6" type="ORF">DN745_18015</name>
</gene>
<dbReference type="Proteomes" id="UP000249799">
    <property type="component" value="Chromosome"/>
</dbReference>
<comment type="similarity">
    <text evidence="1 5">Belongs to the universal ribosomal protein uL10 family.</text>
</comment>
<dbReference type="Gene3D" id="6.10.250.290">
    <property type="match status" value="1"/>
</dbReference>
<accession>A0A2Z4FQ49</accession>
<keyword evidence="2 5" id="KW-0689">Ribosomal protein</keyword>
<dbReference type="CDD" id="cd05797">
    <property type="entry name" value="Ribosomal_L10"/>
    <property type="match status" value="1"/>
</dbReference>
<dbReference type="PANTHER" id="PTHR11560">
    <property type="entry name" value="39S RIBOSOMAL PROTEIN L10, MITOCHONDRIAL"/>
    <property type="match status" value="1"/>
</dbReference>
<proteinExistence type="inferred from homology"/>
<dbReference type="GO" id="GO:0070180">
    <property type="term" value="F:large ribosomal subunit rRNA binding"/>
    <property type="evidence" value="ECO:0007669"/>
    <property type="project" value="UniProtKB-UniRule"/>
</dbReference>
<evidence type="ECO:0000256" key="2">
    <source>
        <dbReference type="ARBA" id="ARBA00022980"/>
    </source>
</evidence>
<organism evidence="6 7">
    <name type="scientific">Bradymonas sediminis</name>
    <dbReference type="NCBI Taxonomy" id="1548548"/>
    <lineage>
        <taxon>Bacteria</taxon>
        <taxon>Deltaproteobacteria</taxon>
        <taxon>Bradymonadales</taxon>
        <taxon>Bradymonadaceae</taxon>
        <taxon>Bradymonas</taxon>
    </lineage>
</organism>
<dbReference type="InterPro" id="IPR043141">
    <property type="entry name" value="Ribosomal_uL10-like_sf"/>
</dbReference>
<reference evidence="6 7" key="1">
    <citation type="submission" date="2018-06" db="EMBL/GenBank/DDBJ databases">
        <title>Lujinxingia sediminis gen. nov. sp. nov., a new facultative anaerobic member of the class Deltaproteobacteria, and proposal of Lujinxingaceae fam. nov.</title>
        <authorList>
            <person name="Guo L.-Y."/>
            <person name="Li C.-M."/>
            <person name="Wang S."/>
            <person name="Du Z.-J."/>
        </authorList>
    </citation>
    <scope>NUCLEOTIDE SEQUENCE [LARGE SCALE GENOMIC DNA]</scope>
    <source>
        <strain evidence="6 7">FA350</strain>
    </source>
</reference>
<comment type="function">
    <text evidence="5">Forms part of the ribosomal stalk, playing a central role in the interaction of the ribosome with GTP-bound translation factors.</text>
</comment>
<comment type="subunit">
    <text evidence="5">Part of the ribosomal stalk of the 50S ribosomal subunit. The N-terminus interacts with L11 and the large rRNA to form the base of the stalk. The C-terminus forms an elongated spine to which L12 dimers bind in a sequential fashion forming a multimeric L10(L12)X complex.</text>
</comment>
<keyword evidence="5" id="KW-0694">RNA-binding</keyword>
<dbReference type="SUPFAM" id="SSF160369">
    <property type="entry name" value="Ribosomal protein L10-like"/>
    <property type="match status" value="1"/>
</dbReference>